<dbReference type="CDD" id="cd23509">
    <property type="entry name" value="Gnk2-like"/>
    <property type="match status" value="2"/>
</dbReference>
<accession>A0AA39DBU4</accession>
<evidence type="ECO:0000256" key="10">
    <source>
        <dbReference type="ARBA" id="ARBA00022840"/>
    </source>
</evidence>
<dbReference type="InterPro" id="IPR001245">
    <property type="entry name" value="Ser-Thr/Tyr_kinase_cat_dom"/>
</dbReference>
<keyword evidence="9" id="KW-0418">Kinase</keyword>
<organism evidence="22 23">
    <name type="scientific">Vitis rotundifolia</name>
    <name type="common">Muscadine grape</name>
    <dbReference type="NCBI Taxonomy" id="103349"/>
    <lineage>
        <taxon>Eukaryota</taxon>
        <taxon>Viridiplantae</taxon>
        <taxon>Streptophyta</taxon>
        <taxon>Embryophyta</taxon>
        <taxon>Tracheophyta</taxon>
        <taxon>Spermatophyta</taxon>
        <taxon>Magnoliopsida</taxon>
        <taxon>eudicotyledons</taxon>
        <taxon>Gunneridae</taxon>
        <taxon>Pentapetalae</taxon>
        <taxon>rosids</taxon>
        <taxon>Vitales</taxon>
        <taxon>Vitaceae</taxon>
        <taxon>Viteae</taxon>
        <taxon>Vitis</taxon>
    </lineage>
</organism>
<evidence type="ECO:0000256" key="9">
    <source>
        <dbReference type="ARBA" id="ARBA00022777"/>
    </source>
</evidence>
<keyword evidence="8 17" id="KW-0547">Nucleotide-binding</keyword>
<feature type="transmembrane region" description="Helical" evidence="18">
    <location>
        <begin position="254"/>
        <end position="275"/>
    </location>
</feature>
<evidence type="ECO:0000256" key="6">
    <source>
        <dbReference type="ARBA" id="ARBA00022729"/>
    </source>
</evidence>
<evidence type="ECO:0000256" key="12">
    <source>
        <dbReference type="ARBA" id="ARBA00023136"/>
    </source>
</evidence>
<dbReference type="AlphaFoldDB" id="A0AA39DBU4"/>
<keyword evidence="4" id="KW-0808">Transferase</keyword>
<dbReference type="EMBL" id="JARBHA010000017">
    <property type="protein sequence ID" value="KAJ9677800.1"/>
    <property type="molecule type" value="Genomic_DNA"/>
</dbReference>
<keyword evidence="10 17" id="KW-0067">ATP-binding</keyword>
<feature type="domain" description="Protein kinase" evidence="20">
    <location>
        <begin position="319"/>
        <end position="606"/>
    </location>
</feature>
<evidence type="ECO:0000256" key="14">
    <source>
        <dbReference type="ARBA" id="ARBA00023180"/>
    </source>
</evidence>
<proteinExistence type="predicted"/>
<dbReference type="Pfam" id="PF07714">
    <property type="entry name" value="PK_Tyr_Ser-Thr"/>
    <property type="match status" value="1"/>
</dbReference>
<feature type="domain" description="Gnk2-homologous" evidence="21">
    <location>
        <begin position="29"/>
        <end position="130"/>
    </location>
</feature>
<keyword evidence="13" id="KW-0675">Receptor</keyword>
<dbReference type="FunFam" id="3.30.430.20:FF:000015">
    <property type="entry name" value="Cysteine-rich receptor-like protein kinase 3"/>
    <property type="match status" value="1"/>
</dbReference>
<dbReference type="PANTHER" id="PTHR47973">
    <property type="entry name" value="CYSTEINE-RICH RECEPTOR-LIKE PROTEIN KINASE 3"/>
    <property type="match status" value="1"/>
</dbReference>
<name>A0AA39DBU4_VITRO</name>
<dbReference type="InterPro" id="IPR008271">
    <property type="entry name" value="Ser/Thr_kinase_AS"/>
</dbReference>
<keyword evidence="7" id="KW-0677">Repeat</keyword>
<dbReference type="FunFam" id="3.30.430.20:FF:000005">
    <property type="entry name" value="Cysteine-rich receptor-like protein kinase 2"/>
    <property type="match status" value="1"/>
</dbReference>
<dbReference type="FunFam" id="3.30.200.20:FF:000177">
    <property type="entry name" value="Cysteine-rich receptor-like protein kinase 2"/>
    <property type="match status" value="1"/>
</dbReference>
<protein>
    <recommendedName>
        <fullName evidence="24">Cysteine-rich receptor-like protein kinase 2</fullName>
    </recommendedName>
</protein>
<evidence type="ECO:0000256" key="4">
    <source>
        <dbReference type="ARBA" id="ARBA00022679"/>
    </source>
</evidence>
<keyword evidence="5 18" id="KW-0812">Transmembrane</keyword>
<feature type="domain" description="Gnk2-homologous" evidence="21">
    <location>
        <begin position="137"/>
        <end position="239"/>
    </location>
</feature>
<comment type="catalytic activity">
    <reaction evidence="16">
        <text>L-threonyl-[protein] + ATP = O-phospho-L-threonyl-[protein] + ADP + H(+)</text>
        <dbReference type="Rhea" id="RHEA:46608"/>
        <dbReference type="Rhea" id="RHEA-COMP:11060"/>
        <dbReference type="Rhea" id="RHEA-COMP:11605"/>
        <dbReference type="ChEBI" id="CHEBI:15378"/>
        <dbReference type="ChEBI" id="CHEBI:30013"/>
        <dbReference type="ChEBI" id="CHEBI:30616"/>
        <dbReference type="ChEBI" id="CHEBI:61977"/>
        <dbReference type="ChEBI" id="CHEBI:456216"/>
    </reaction>
</comment>
<dbReference type="SUPFAM" id="SSF56112">
    <property type="entry name" value="Protein kinase-like (PK-like)"/>
    <property type="match status" value="1"/>
</dbReference>
<dbReference type="InterPro" id="IPR038408">
    <property type="entry name" value="GNK2_sf"/>
</dbReference>
<keyword evidence="11 18" id="KW-1133">Transmembrane helix</keyword>
<evidence type="ECO:0000256" key="5">
    <source>
        <dbReference type="ARBA" id="ARBA00022692"/>
    </source>
</evidence>
<feature type="signal peptide" evidence="19">
    <location>
        <begin position="1"/>
        <end position="25"/>
    </location>
</feature>
<keyword evidence="2" id="KW-0723">Serine/threonine-protein kinase</keyword>
<gene>
    <name evidence="22" type="ORF">PVL29_022656</name>
</gene>
<dbReference type="Gene3D" id="1.10.510.10">
    <property type="entry name" value="Transferase(Phosphotransferase) domain 1"/>
    <property type="match status" value="1"/>
</dbReference>
<dbReference type="PROSITE" id="PS51473">
    <property type="entry name" value="GNK2"/>
    <property type="match status" value="2"/>
</dbReference>
<dbReference type="InterPro" id="IPR052059">
    <property type="entry name" value="CR_Ser/Thr_kinase"/>
</dbReference>
<evidence type="ECO:0000256" key="1">
    <source>
        <dbReference type="ARBA" id="ARBA00004167"/>
    </source>
</evidence>
<dbReference type="GO" id="GO:0005524">
    <property type="term" value="F:ATP binding"/>
    <property type="evidence" value="ECO:0007669"/>
    <property type="project" value="UniProtKB-UniRule"/>
</dbReference>
<comment type="catalytic activity">
    <reaction evidence="15">
        <text>L-seryl-[protein] + ATP = O-phospho-L-seryl-[protein] + ADP + H(+)</text>
        <dbReference type="Rhea" id="RHEA:17989"/>
        <dbReference type="Rhea" id="RHEA-COMP:9863"/>
        <dbReference type="Rhea" id="RHEA-COMP:11604"/>
        <dbReference type="ChEBI" id="CHEBI:15378"/>
        <dbReference type="ChEBI" id="CHEBI:29999"/>
        <dbReference type="ChEBI" id="CHEBI:30616"/>
        <dbReference type="ChEBI" id="CHEBI:83421"/>
        <dbReference type="ChEBI" id="CHEBI:456216"/>
    </reaction>
</comment>
<keyword evidence="14" id="KW-0325">Glycoprotein</keyword>
<evidence type="ECO:0000256" key="8">
    <source>
        <dbReference type="ARBA" id="ARBA00022741"/>
    </source>
</evidence>
<evidence type="ECO:0000256" key="17">
    <source>
        <dbReference type="PROSITE-ProRule" id="PRU10141"/>
    </source>
</evidence>
<dbReference type="Proteomes" id="UP001168098">
    <property type="component" value="Unassembled WGS sequence"/>
</dbReference>
<evidence type="ECO:0000259" key="21">
    <source>
        <dbReference type="PROSITE" id="PS51473"/>
    </source>
</evidence>
<dbReference type="GO" id="GO:0004674">
    <property type="term" value="F:protein serine/threonine kinase activity"/>
    <property type="evidence" value="ECO:0007669"/>
    <property type="project" value="UniProtKB-KW"/>
</dbReference>
<keyword evidence="23" id="KW-1185">Reference proteome</keyword>
<comment type="subcellular location">
    <subcellularLocation>
        <location evidence="1">Membrane</location>
        <topology evidence="1">Single-pass membrane protein</topology>
    </subcellularLocation>
</comment>
<dbReference type="InterPro" id="IPR000719">
    <property type="entry name" value="Prot_kinase_dom"/>
</dbReference>
<dbReference type="PROSITE" id="PS00108">
    <property type="entry name" value="PROTEIN_KINASE_ST"/>
    <property type="match status" value="1"/>
</dbReference>
<dbReference type="InterPro" id="IPR011009">
    <property type="entry name" value="Kinase-like_dom_sf"/>
</dbReference>
<dbReference type="InterPro" id="IPR017441">
    <property type="entry name" value="Protein_kinase_ATP_BS"/>
</dbReference>
<dbReference type="InterPro" id="IPR002902">
    <property type="entry name" value="GNK2"/>
</dbReference>
<feature type="chain" id="PRO_5041429864" description="Cysteine-rich receptor-like protein kinase 2" evidence="19">
    <location>
        <begin position="26"/>
        <end position="642"/>
    </location>
</feature>
<evidence type="ECO:0000256" key="11">
    <source>
        <dbReference type="ARBA" id="ARBA00022989"/>
    </source>
</evidence>
<keyword evidence="3" id="KW-0597">Phosphoprotein</keyword>
<keyword evidence="12 18" id="KW-0472">Membrane</keyword>
<dbReference type="Pfam" id="PF01657">
    <property type="entry name" value="Stress-antifung"/>
    <property type="match status" value="2"/>
</dbReference>
<evidence type="ECO:0000313" key="23">
    <source>
        <dbReference type="Proteomes" id="UP001168098"/>
    </source>
</evidence>
<keyword evidence="6 19" id="KW-0732">Signal</keyword>
<evidence type="ECO:0000256" key="7">
    <source>
        <dbReference type="ARBA" id="ARBA00022737"/>
    </source>
</evidence>
<dbReference type="PROSITE" id="PS00107">
    <property type="entry name" value="PROTEIN_KINASE_ATP"/>
    <property type="match status" value="1"/>
</dbReference>
<evidence type="ECO:0000256" key="3">
    <source>
        <dbReference type="ARBA" id="ARBA00022553"/>
    </source>
</evidence>
<sequence length="642" mass="70906">MGIVGRMRVVFLFLMASGFVSNLMADPRTTMAGFQCNSTEAVSSDLLAQNFVPAMAKLSTLVNDNGFGTSVVGDAPNAVFGLAQCFKDLSSVDCQLCFSEIRSILPKCYPDTGGRIFFDGCFGRYENFSFYDQGVDSVQLKNCSSSKNSSQPGIFREALERVIESVSLEAQKNQGFAVASHSASNLTVHALAQCWESLDKKTCNSCLQASASSIMSCYPGVDGRSLNAGCYMRYSNEVFWNLKRDTGLSPGRKALYIILGLAVGGFLILAGIGLWKKGHLRQSFGKSLKDIYGSGLSSALSHSQLNFRYQELRQATNNFDSSNKLGQGSYGSVYKGILLDGREVAVKRLFLNTRQWIDQFFNEVHLINQVRHKNLVKLLGYSVDGQESLLVYEYYPNKSLDHFIFDENKAQILDWKKRIDIIQGVAEGLSYLHEESEIRIIHRDIKASNILLDDKLKSKITDFGLARSFAEDQTHLSTGIAGTLGYMAPEYVVHGHLTEKADVYSFGVLLLEILTGQRCSNGSGAKPRQFFLAKIWSHYKAETVDEIMDRHFYDEAVKDEILHAVHVGLLCTQATPSYRPTMAKVVELLRGTKNEENVFPTDPPFLDVLAVENLEEGDGVHLLSGASAPGFSGSTGSILYGR</sequence>
<evidence type="ECO:0000259" key="20">
    <source>
        <dbReference type="PROSITE" id="PS50011"/>
    </source>
</evidence>
<evidence type="ECO:0000256" key="18">
    <source>
        <dbReference type="SAM" id="Phobius"/>
    </source>
</evidence>
<evidence type="ECO:0000256" key="13">
    <source>
        <dbReference type="ARBA" id="ARBA00023170"/>
    </source>
</evidence>
<evidence type="ECO:0000256" key="15">
    <source>
        <dbReference type="ARBA" id="ARBA00047558"/>
    </source>
</evidence>
<dbReference type="PROSITE" id="PS50011">
    <property type="entry name" value="PROTEIN_KINASE_DOM"/>
    <property type="match status" value="1"/>
</dbReference>
<dbReference type="Gene3D" id="3.30.200.20">
    <property type="entry name" value="Phosphorylase Kinase, domain 1"/>
    <property type="match status" value="1"/>
</dbReference>
<comment type="caution">
    <text evidence="22">The sequence shown here is derived from an EMBL/GenBank/DDBJ whole genome shotgun (WGS) entry which is preliminary data.</text>
</comment>
<dbReference type="GO" id="GO:0016020">
    <property type="term" value="C:membrane"/>
    <property type="evidence" value="ECO:0007669"/>
    <property type="project" value="UniProtKB-SubCell"/>
</dbReference>
<evidence type="ECO:0000256" key="16">
    <source>
        <dbReference type="ARBA" id="ARBA00047951"/>
    </source>
</evidence>
<evidence type="ECO:0000256" key="19">
    <source>
        <dbReference type="SAM" id="SignalP"/>
    </source>
</evidence>
<dbReference type="SMART" id="SM00220">
    <property type="entry name" value="S_TKc"/>
    <property type="match status" value="1"/>
</dbReference>
<reference evidence="22 23" key="1">
    <citation type="journal article" date="2023" name="BMC Biotechnol.">
        <title>Vitis rotundifolia cv Carlos genome sequencing.</title>
        <authorList>
            <person name="Huff M."/>
            <person name="Hulse-Kemp A."/>
            <person name="Scheffler B."/>
            <person name="Youngblood R."/>
            <person name="Simpson S."/>
            <person name="Babiker E."/>
            <person name="Staton M."/>
        </authorList>
    </citation>
    <scope>NUCLEOTIDE SEQUENCE [LARGE SCALE GENOMIC DNA]</scope>
    <source>
        <tissue evidence="22">Leaf</tissue>
    </source>
</reference>
<dbReference type="Gene3D" id="3.30.430.20">
    <property type="entry name" value="Gnk2 domain, C-X8-C-X2-C motif"/>
    <property type="match status" value="2"/>
</dbReference>
<dbReference type="CDD" id="cd14066">
    <property type="entry name" value="STKc_IRAK"/>
    <property type="match status" value="1"/>
</dbReference>
<dbReference type="FunFam" id="1.10.510.10:FF:000336">
    <property type="entry name" value="Cysteine-rich receptor-like protein kinase 2"/>
    <property type="match status" value="1"/>
</dbReference>
<feature type="binding site" evidence="17">
    <location>
        <position position="347"/>
    </location>
    <ligand>
        <name>ATP</name>
        <dbReference type="ChEBI" id="CHEBI:30616"/>
    </ligand>
</feature>
<evidence type="ECO:0000313" key="22">
    <source>
        <dbReference type="EMBL" id="KAJ9677800.1"/>
    </source>
</evidence>
<evidence type="ECO:0008006" key="24">
    <source>
        <dbReference type="Google" id="ProtNLM"/>
    </source>
</evidence>
<evidence type="ECO:0000256" key="2">
    <source>
        <dbReference type="ARBA" id="ARBA00022527"/>
    </source>
</evidence>